<keyword evidence="1" id="KW-0695">RNA-directed DNA polymerase</keyword>
<dbReference type="Gene3D" id="2.40.70.10">
    <property type="entry name" value="Acid Proteases"/>
    <property type="match status" value="1"/>
</dbReference>
<reference evidence="1" key="1">
    <citation type="journal article" date="2019" name="Sci. Rep.">
        <title>Draft genome of Tanacetum cinerariifolium, the natural source of mosquito coil.</title>
        <authorList>
            <person name="Yamashiro T."/>
            <person name="Shiraishi A."/>
            <person name="Satake H."/>
            <person name="Nakayama K."/>
        </authorList>
    </citation>
    <scope>NUCLEOTIDE SEQUENCE</scope>
</reference>
<gene>
    <name evidence="1" type="ORF">Tci_227635</name>
</gene>
<proteinExistence type="predicted"/>
<name>A0A699H315_TANCI</name>
<keyword evidence="1" id="KW-0808">Transferase</keyword>
<keyword evidence="1" id="KW-0548">Nucleotidyltransferase</keyword>
<comment type="caution">
    <text evidence="1">The sequence shown here is derived from an EMBL/GenBank/DDBJ whole genome shotgun (WGS) entry which is preliminary data.</text>
</comment>
<organism evidence="1">
    <name type="scientific">Tanacetum cinerariifolium</name>
    <name type="common">Dalmatian daisy</name>
    <name type="synonym">Chrysanthemum cinerariifolium</name>
    <dbReference type="NCBI Taxonomy" id="118510"/>
    <lineage>
        <taxon>Eukaryota</taxon>
        <taxon>Viridiplantae</taxon>
        <taxon>Streptophyta</taxon>
        <taxon>Embryophyta</taxon>
        <taxon>Tracheophyta</taxon>
        <taxon>Spermatophyta</taxon>
        <taxon>Magnoliopsida</taxon>
        <taxon>eudicotyledons</taxon>
        <taxon>Gunneridae</taxon>
        <taxon>Pentapetalae</taxon>
        <taxon>asterids</taxon>
        <taxon>campanulids</taxon>
        <taxon>Asterales</taxon>
        <taxon>Asteraceae</taxon>
        <taxon>Asteroideae</taxon>
        <taxon>Anthemideae</taxon>
        <taxon>Anthemidinae</taxon>
        <taxon>Tanacetum</taxon>
    </lineage>
</organism>
<dbReference type="EMBL" id="BKCJ010063440">
    <property type="protein sequence ID" value="GEW55659.1"/>
    <property type="molecule type" value="Genomic_DNA"/>
</dbReference>
<sequence>MAVPMINLVDVDRYCHCIQVQRGAHVLITNCNFHFVYHDSGEDVRRKSYKCTSEIMAEEAVSLFRNFYELGNPNGYNTCGFVYEASYIIDLSLVATLCIRSISDNVLLAQEFMKGYNWDILVRNCAFKVDIQKSYDTIRNDKRFKYHSGCQKLKICSLYFADDLLMLCHGDMASDFILRRGLDEFSMSSGNQARGNSTLIRNVNNEGQGRGNQGNQARGIEPGELGFRYEIEIASGQLVEIDKVIKGCKLEIEGYVFDIDLITFGNENFDLIISMDWLSNHKAEIIYHENVVRIPLLDGKVLRVLGERPKEKVRLLVSTKASDKKQGEIVVVRDFL</sequence>
<dbReference type="Pfam" id="PF08284">
    <property type="entry name" value="RVP_2"/>
    <property type="match status" value="1"/>
</dbReference>
<dbReference type="GO" id="GO:0003964">
    <property type="term" value="F:RNA-directed DNA polymerase activity"/>
    <property type="evidence" value="ECO:0007669"/>
    <property type="project" value="UniProtKB-KW"/>
</dbReference>
<evidence type="ECO:0000313" key="1">
    <source>
        <dbReference type="EMBL" id="GEW55659.1"/>
    </source>
</evidence>
<protein>
    <submittedName>
        <fullName evidence="1">Putative reverse transcriptase domain-containing protein</fullName>
    </submittedName>
</protein>
<dbReference type="InterPro" id="IPR021109">
    <property type="entry name" value="Peptidase_aspartic_dom_sf"/>
</dbReference>
<dbReference type="AlphaFoldDB" id="A0A699H315"/>
<accession>A0A699H315</accession>